<dbReference type="RefSeq" id="XP_060321988.1">
    <property type="nucleotide sequence ID" value="XM_060468281.1"/>
</dbReference>
<evidence type="ECO:0000313" key="1">
    <source>
        <dbReference type="EMBL" id="KAK0435459.1"/>
    </source>
</evidence>
<keyword evidence="2" id="KW-1185">Reference proteome</keyword>
<dbReference type="AlphaFoldDB" id="A0AA39J636"/>
<gene>
    <name evidence="1" type="ORF">EV420DRAFT_1281700</name>
</gene>
<comment type="caution">
    <text evidence="1">The sequence shown here is derived from an EMBL/GenBank/DDBJ whole genome shotgun (WGS) entry which is preliminary data.</text>
</comment>
<proteinExistence type="predicted"/>
<dbReference type="Proteomes" id="UP001175211">
    <property type="component" value="Unassembled WGS sequence"/>
</dbReference>
<reference evidence="1" key="1">
    <citation type="submission" date="2023-06" db="EMBL/GenBank/DDBJ databases">
        <authorList>
            <consortium name="Lawrence Berkeley National Laboratory"/>
            <person name="Ahrendt S."/>
            <person name="Sahu N."/>
            <person name="Indic B."/>
            <person name="Wong-Bajracharya J."/>
            <person name="Merenyi Z."/>
            <person name="Ke H.-M."/>
            <person name="Monk M."/>
            <person name="Kocsube S."/>
            <person name="Drula E."/>
            <person name="Lipzen A."/>
            <person name="Balint B."/>
            <person name="Henrissat B."/>
            <person name="Andreopoulos B."/>
            <person name="Martin F.M."/>
            <person name="Harder C.B."/>
            <person name="Rigling D."/>
            <person name="Ford K.L."/>
            <person name="Foster G.D."/>
            <person name="Pangilinan J."/>
            <person name="Papanicolaou A."/>
            <person name="Barry K."/>
            <person name="LaButti K."/>
            <person name="Viragh M."/>
            <person name="Koriabine M."/>
            <person name="Yan M."/>
            <person name="Riley R."/>
            <person name="Champramary S."/>
            <person name="Plett K.L."/>
            <person name="Tsai I.J."/>
            <person name="Slot J."/>
            <person name="Sipos G."/>
            <person name="Plett J."/>
            <person name="Nagy L.G."/>
            <person name="Grigoriev I.V."/>
        </authorList>
    </citation>
    <scope>NUCLEOTIDE SEQUENCE</scope>
    <source>
        <strain evidence="1">CCBAS 213</strain>
    </source>
</reference>
<dbReference type="EMBL" id="JAUEPS010000148">
    <property type="protein sequence ID" value="KAK0435459.1"/>
    <property type="molecule type" value="Genomic_DNA"/>
</dbReference>
<name>A0AA39J636_ARMTA</name>
<evidence type="ECO:0000313" key="2">
    <source>
        <dbReference type="Proteomes" id="UP001175211"/>
    </source>
</evidence>
<accession>A0AA39J636</accession>
<sequence>METLQKQALIRMPCSSLCAVKLVERDHLFGVDLILDPNTATIFASLISLASRHEALLSTVFEQSWRYTNLLAYPISASYKGSTSVALLNAYTPQNLKAIGHFRCDVDLAKACDKKSPICRV</sequence>
<protein>
    <submittedName>
        <fullName evidence="1">Uncharacterized protein</fullName>
    </submittedName>
</protein>
<dbReference type="GeneID" id="85351829"/>
<organism evidence="1 2">
    <name type="scientific">Armillaria tabescens</name>
    <name type="common">Ringless honey mushroom</name>
    <name type="synonym">Agaricus tabescens</name>
    <dbReference type="NCBI Taxonomy" id="1929756"/>
    <lineage>
        <taxon>Eukaryota</taxon>
        <taxon>Fungi</taxon>
        <taxon>Dikarya</taxon>
        <taxon>Basidiomycota</taxon>
        <taxon>Agaricomycotina</taxon>
        <taxon>Agaricomycetes</taxon>
        <taxon>Agaricomycetidae</taxon>
        <taxon>Agaricales</taxon>
        <taxon>Marasmiineae</taxon>
        <taxon>Physalacriaceae</taxon>
        <taxon>Desarmillaria</taxon>
    </lineage>
</organism>